<comment type="catalytic activity">
    <reaction evidence="12">
        <text>3-sulfino-L-alanine + 2-oxoglutarate = 3-sulfinopyruvate + L-glutamate</text>
        <dbReference type="Rhea" id="RHEA:70295"/>
        <dbReference type="ChEBI" id="CHEBI:16810"/>
        <dbReference type="ChEBI" id="CHEBI:29985"/>
        <dbReference type="ChEBI" id="CHEBI:61085"/>
        <dbReference type="ChEBI" id="CHEBI:140699"/>
    </reaction>
    <physiologicalReaction direction="right-to-left" evidence="12">
        <dbReference type="Rhea" id="RHEA:70297"/>
    </physiologicalReaction>
</comment>
<feature type="domain" description="Aminotransferase class I/classII large" evidence="15">
    <location>
        <begin position="171"/>
        <end position="286"/>
    </location>
</feature>
<dbReference type="InterPro" id="IPR015424">
    <property type="entry name" value="PyrdxlP-dep_Trfase"/>
</dbReference>
<dbReference type="AlphaFoldDB" id="A0AA40HMP6"/>
<dbReference type="PROSITE" id="PS00105">
    <property type="entry name" value="AA_TRANSFER_CLASS_1"/>
    <property type="match status" value="1"/>
</dbReference>
<dbReference type="CDD" id="cd00609">
    <property type="entry name" value="AAT_like"/>
    <property type="match status" value="1"/>
</dbReference>
<comment type="subcellular location">
    <subcellularLocation>
        <location evidence="2">Cytoplasm</location>
    </subcellularLocation>
</comment>
<dbReference type="InterPro" id="IPR000796">
    <property type="entry name" value="Asp_trans"/>
</dbReference>
<dbReference type="GO" id="GO:0005829">
    <property type="term" value="C:cytosol"/>
    <property type="evidence" value="ECO:0007669"/>
    <property type="project" value="TreeGrafter"/>
</dbReference>
<evidence type="ECO:0000256" key="8">
    <source>
        <dbReference type="ARBA" id="ARBA00022679"/>
    </source>
</evidence>
<dbReference type="PRINTS" id="PR00799">
    <property type="entry name" value="TRANSAMINASE"/>
</dbReference>
<dbReference type="Proteomes" id="UP001177744">
    <property type="component" value="Unassembled WGS sequence"/>
</dbReference>
<protein>
    <recommendedName>
        <fullName evidence="14">Aspartate aminotransferase</fullName>
        <ecNumber evidence="14">2.6.1.1</ecNumber>
    </recommendedName>
</protein>
<evidence type="ECO:0000256" key="13">
    <source>
        <dbReference type="ARBA" id="ARBA00049350"/>
    </source>
</evidence>
<evidence type="ECO:0000256" key="7">
    <source>
        <dbReference type="ARBA" id="ARBA00022605"/>
    </source>
</evidence>
<dbReference type="Gene3D" id="3.90.1150.10">
    <property type="entry name" value="Aspartate Aminotransferase, domain 1"/>
    <property type="match status" value="1"/>
</dbReference>
<dbReference type="GO" id="GO:0047801">
    <property type="term" value="F:L-cysteine transaminase activity"/>
    <property type="evidence" value="ECO:0007669"/>
    <property type="project" value="UniProtKB-EC"/>
</dbReference>
<accession>A0AA40HMP6</accession>
<comment type="catalytic activity">
    <reaction evidence="11">
        <text>L-aspartate + 2-oxoglutarate = oxaloacetate + L-glutamate</text>
        <dbReference type="Rhea" id="RHEA:21824"/>
        <dbReference type="ChEBI" id="CHEBI:16452"/>
        <dbReference type="ChEBI" id="CHEBI:16810"/>
        <dbReference type="ChEBI" id="CHEBI:29985"/>
        <dbReference type="ChEBI" id="CHEBI:29991"/>
        <dbReference type="EC" id="2.6.1.1"/>
    </reaction>
    <physiologicalReaction direction="left-to-right" evidence="11">
        <dbReference type="Rhea" id="RHEA:21825"/>
    </physiologicalReaction>
</comment>
<dbReference type="GO" id="GO:0030170">
    <property type="term" value="F:pyridoxal phosphate binding"/>
    <property type="evidence" value="ECO:0007669"/>
    <property type="project" value="InterPro"/>
</dbReference>
<dbReference type="EMBL" id="JAULJE010000016">
    <property type="protein sequence ID" value="KAK1333560.1"/>
    <property type="molecule type" value="Genomic_DNA"/>
</dbReference>
<keyword evidence="17" id="KW-1185">Reference proteome</keyword>
<keyword evidence="8 14" id="KW-0808">Transferase</keyword>
<evidence type="ECO:0000256" key="4">
    <source>
        <dbReference type="ARBA" id="ARBA00011738"/>
    </source>
</evidence>
<feature type="domain" description="Aminotransferase class I/classII large" evidence="15">
    <location>
        <begin position="32"/>
        <end position="83"/>
    </location>
</feature>
<comment type="similarity">
    <text evidence="3">Belongs to the class-I pyridoxal-phosphate-dependent aminotransferase family.</text>
</comment>
<evidence type="ECO:0000256" key="11">
    <source>
        <dbReference type="ARBA" id="ARBA00048507"/>
    </source>
</evidence>
<evidence type="ECO:0000313" key="16">
    <source>
        <dbReference type="EMBL" id="KAK1333560.1"/>
    </source>
</evidence>
<dbReference type="GO" id="GO:0006532">
    <property type="term" value="P:aspartate biosynthetic process"/>
    <property type="evidence" value="ECO:0007669"/>
    <property type="project" value="TreeGrafter"/>
</dbReference>
<keyword evidence="7" id="KW-0028">Amino-acid biosynthesis</keyword>
<evidence type="ECO:0000256" key="6">
    <source>
        <dbReference type="ARBA" id="ARBA00022576"/>
    </source>
</evidence>
<evidence type="ECO:0000313" key="17">
    <source>
        <dbReference type="Proteomes" id="UP001177744"/>
    </source>
</evidence>
<comment type="subunit">
    <text evidence="4 14">Homodimer.</text>
</comment>
<dbReference type="Pfam" id="PF00155">
    <property type="entry name" value="Aminotran_1_2"/>
    <property type="match status" value="3"/>
</dbReference>
<evidence type="ECO:0000259" key="15">
    <source>
        <dbReference type="Pfam" id="PF00155"/>
    </source>
</evidence>
<evidence type="ECO:0000256" key="12">
    <source>
        <dbReference type="ARBA" id="ARBA00048761"/>
    </source>
</evidence>
<dbReference type="GO" id="GO:0004069">
    <property type="term" value="F:L-aspartate:2-oxoglutarate aminotransferase activity"/>
    <property type="evidence" value="ECO:0007669"/>
    <property type="project" value="UniProtKB-EC"/>
</dbReference>
<feature type="domain" description="Aminotransferase class I/classII large" evidence="15">
    <location>
        <begin position="317"/>
        <end position="464"/>
    </location>
</feature>
<comment type="catalytic activity">
    <reaction evidence="10">
        <text>(2S)-2-aminobutanoate + 2-oxoglutarate = 2-oxobutanoate + L-glutamate</text>
        <dbReference type="Rhea" id="RHEA:70223"/>
        <dbReference type="ChEBI" id="CHEBI:16763"/>
        <dbReference type="ChEBI" id="CHEBI:16810"/>
        <dbReference type="ChEBI" id="CHEBI:29985"/>
        <dbReference type="ChEBI" id="CHEBI:74359"/>
    </reaction>
    <physiologicalReaction direction="right-to-left" evidence="10">
        <dbReference type="Rhea" id="RHEA:70225"/>
    </physiologicalReaction>
</comment>
<proteinExistence type="inferred from homology"/>
<dbReference type="Gene3D" id="3.40.640.10">
    <property type="entry name" value="Type I PLP-dependent aspartate aminotransferase-like (Major domain)"/>
    <property type="match status" value="1"/>
</dbReference>
<dbReference type="EC" id="2.6.1.1" evidence="14"/>
<reference evidence="16" key="1">
    <citation type="submission" date="2023-06" db="EMBL/GenBank/DDBJ databases">
        <title>Reference genome for the Northern bat (Eptesicus nilssonii), a most northern bat species.</title>
        <authorList>
            <person name="Laine V.N."/>
            <person name="Pulliainen A.T."/>
            <person name="Lilley T.M."/>
        </authorList>
    </citation>
    <scope>NUCLEOTIDE SEQUENCE</scope>
    <source>
        <strain evidence="16">BLF_Eptnil</strain>
        <tissue evidence="16">Kidney</tissue>
    </source>
</reference>
<comment type="caution">
    <text evidence="16">The sequence shown here is derived from an EMBL/GenBank/DDBJ whole genome shotgun (WGS) entry which is preliminary data.</text>
</comment>
<dbReference type="PANTHER" id="PTHR11879">
    <property type="entry name" value="ASPARTATE AMINOTRANSFERASE"/>
    <property type="match status" value="1"/>
</dbReference>
<evidence type="ECO:0000256" key="3">
    <source>
        <dbReference type="ARBA" id="ARBA00007441"/>
    </source>
</evidence>
<dbReference type="InterPro" id="IPR015421">
    <property type="entry name" value="PyrdxlP-dep_Trfase_major"/>
</dbReference>
<evidence type="ECO:0000256" key="1">
    <source>
        <dbReference type="ARBA" id="ARBA00001933"/>
    </source>
</evidence>
<comment type="cofactor">
    <cofactor evidence="1">
        <name>pyridoxal 5'-phosphate</name>
        <dbReference type="ChEBI" id="CHEBI:597326"/>
    </cofactor>
</comment>
<dbReference type="SUPFAM" id="SSF53383">
    <property type="entry name" value="PLP-dependent transferases"/>
    <property type="match status" value="3"/>
</dbReference>
<dbReference type="PANTHER" id="PTHR11879:SF3">
    <property type="entry name" value="ASPARTATE AMINOTRANSFERASE, CYTOPLASMIC"/>
    <property type="match status" value="1"/>
</dbReference>
<dbReference type="InterPro" id="IPR004839">
    <property type="entry name" value="Aminotransferase_I/II_large"/>
</dbReference>
<evidence type="ECO:0000256" key="10">
    <source>
        <dbReference type="ARBA" id="ARBA00036027"/>
    </source>
</evidence>
<sequence>MAPPSMFAEVPQAPPVLVFKLTADFREDPDPRKVNLGVGAYRTDDSQPWVLPVVRKVEQKIANDSNLNHEYLPILGLSEFRTHASCLALGMTAQQSGRSGSLWPPKVQEPLDWMLSEVPVSFTSTNICLRIPKPALWKENAVLQIDVNGKLETLFSGFCWRAVLILGWVGGVQSLGGTGALRIGAEFLVRWYNGTNNKDTPIYVSSPTWENHNAVFTAAGFKDIRTYHYWDAAKRGLDLQGFLNDLENAPEFSIFVLHACAHNPTGTDPTPEQWKEIASVMKVTNCLSRASLNKYSVLTFNVFRSHTYLLENIAGFLFPFFDSAYQGFASGNLEKDAWAIRYFVSEGFELFCAQSFSKNFGLYNERVGNLTVVAKEPDSMQRVLSQMEKIVRITWSNPPAQGARIVATTLSNPELFKEWTGNVKTMADRILTMRSELRARLEALKTPGTWNHITEQIGMFSFTG</sequence>
<dbReference type="InterPro" id="IPR004838">
    <property type="entry name" value="NHTrfase_class1_PyrdxlP-BS"/>
</dbReference>
<evidence type="ECO:0000256" key="9">
    <source>
        <dbReference type="ARBA" id="ARBA00022898"/>
    </source>
</evidence>
<keyword evidence="5" id="KW-0963">Cytoplasm</keyword>
<keyword evidence="9" id="KW-0663">Pyridoxal phosphate</keyword>
<name>A0AA40HMP6_CNENI</name>
<evidence type="ECO:0000256" key="5">
    <source>
        <dbReference type="ARBA" id="ARBA00022490"/>
    </source>
</evidence>
<dbReference type="InterPro" id="IPR015422">
    <property type="entry name" value="PyrdxlP-dep_Trfase_small"/>
</dbReference>
<comment type="catalytic activity">
    <reaction evidence="13">
        <text>L-cysteine + 2-oxoglutarate = 2-oxo-3-sulfanylpropanoate + L-glutamate</text>
        <dbReference type="Rhea" id="RHEA:17441"/>
        <dbReference type="ChEBI" id="CHEBI:16810"/>
        <dbReference type="ChEBI" id="CHEBI:29985"/>
        <dbReference type="ChEBI" id="CHEBI:35235"/>
        <dbReference type="ChEBI" id="CHEBI:57678"/>
        <dbReference type="EC" id="2.6.1.3"/>
    </reaction>
    <physiologicalReaction direction="left-to-right" evidence="13">
        <dbReference type="Rhea" id="RHEA:17442"/>
    </physiologicalReaction>
</comment>
<evidence type="ECO:0000256" key="14">
    <source>
        <dbReference type="RuleBase" id="RU000480"/>
    </source>
</evidence>
<evidence type="ECO:0000256" key="2">
    <source>
        <dbReference type="ARBA" id="ARBA00004496"/>
    </source>
</evidence>
<comment type="miscellaneous">
    <text evidence="14">In eukaryotes there are cytoplasmic, mitochondrial and chloroplastic isozymes.</text>
</comment>
<keyword evidence="6 14" id="KW-0032">Aminotransferase</keyword>
<organism evidence="16 17">
    <name type="scientific">Cnephaeus nilssonii</name>
    <name type="common">Northern bat</name>
    <name type="synonym">Eptesicus nilssonii</name>
    <dbReference type="NCBI Taxonomy" id="3371016"/>
    <lineage>
        <taxon>Eukaryota</taxon>
        <taxon>Metazoa</taxon>
        <taxon>Chordata</taxon>
        <taxon>Craniata</taxon>
        <taxon>Vertebrata</taxon>
        <taxon>Euteleostomi</taxon>
        <taxon>Mammalia</taxon>
        <taxon>Eutheria</taxon>
        <taxon>Laurasiatheria</taxon>
        <taxon>Chiroptera</taxon>
        <taxon>Yangochiroptera</taxon>
        <taxon>Vespertilionidae</taxon>
        <taxon>Cnephaeus</taxon>
    </lineage>
</organism>
<gene>
    <name evidence="16" type="ORF">QTO34_005945</name>
</gene>